<dbReference type="OrthoDB" id="9784538at2"/>
<dbReference type="RefSeq" id="WP_144993086.1">
    <property type="nucleotide sequence ID" value="NZ_CP036281.1"/>
</dbReference>
<organism evidence="7 8">
    <name type="scientific">Polystyrenella longa</name>
    <dbReference type="NCBI Taxonomy" id="2528007"/>
    <lineage>
        <taxon>Bacteria</taxon>
        <taxon>Pseudomonadati</taxon>
        <taxon>Planctomycetota</taxon>
        <taxon>Planctomycetia</taxon>
        <taxon>Planctomycetales</taxon>
        <taxon>Planctomycetaceae</taxon>
        <taxon>Polystyrenella</taxon>
    </lineage>
</organism>
<keyword evidence="8" id="KW-1185">Reference proteome</keyword>
<evidence type="ECO:0000256" key="4">
    <source>
        <dbReference type="ARBA" id="ARBA00022989"/>
    </source>
</evidence>
<proteinExistence type="predicted"/>
<dbReference type="KEGG" id="plon:Pla110_06390"/>
<comment type="subcellular location">
    <subcellularLocation>
        <location evidence="1">Cell membrane</location>
        <topology evidence="1">Multi-pass membrane protein</topology>
    </subcellularLocation>
</comment>
<feature type="transmembrane region" description="Helical" evidence="6">
    <location>
        <begin position="158"/>
        <end position="177"/>
    </location>
</feature>
<dbReference type="Proteomes" id="UP000317178">
    <property type="component" value="Chromosome"/>
</dbReference>
<evidence type="ECO:0000256" key="2">
    <source>
        <dbReference type="ARBA" id="ARBA00022475"/>
    </source>
</evidence>
<dbReference type="Pfam" id="PF02653">
    <property type="entry name" value="BPD_transp_2"/>
    <property type="match status" value="1"/>
</dbReference>
<reference evidence="7 8" key="1">
    <citation type="submission" date="2019-02" db="EMBL/GenBank/DDBJ databases">
        <title>Deep-cultivation of Planctomycetes and their phenomic and genomic characterization uncovers novel biology.</title>
        <authorList>
            <person name="Wiegand S."/>
            <person name="Jogler M."/>
            <person name="Boedeker C."/>
            <person name="Pinto D."/>
            <person name="Vollmers J."/>
            <person name="Rivas-Marin E."/>
            <person name="Kohn T."/>
            <person name="Peeters S.H."/>
            <person name="Heuer A."/>
            <person name="Rast P."/>
            <person name="Oberbeckmann S."/>
            <person name="Bunk B."/>
            <person name="Jeske O."/>
            <person name="Meyerdierks A."/>
            <person name="Storesund J.E."/>
            <person name="Kallscheuer N."/>
            <person name="Luecker S."/>
            <person name="Lage O.M."/>
            <person name="Pohl T."/>
            <person name="Merkel B.J."/>
            <person name="Hornburger P."/>
            <person name="Mueller R.-W."/>
            <person name="Bruemmer F."/>
            <person name="Labrenz M."/>
            <person name="Spormann A.M."/>
            <person name="Op den Camp H."/>
            <person name="Overmann J."/>
            <person name="Amann R."/>
            <person name="Jetten M.S.M."/>
            <person name="Mascher T."/>
            <person name="Medema M.H."/>
            <person name="Devos D.P."/>
            <person name="Kaster A.-K."/>
            <person name="Ovreas L."/>
            <person name="Rohde M."/>
            <person name="Galperin M.Y."/>
            <person name="Jogler C."/>
        </authorList>
    </citation>
    <scope>NUCLEOTIDE SEQUENCE [LARGE SCALE GENOMIC DNA]</scope>
    <source>
        <strain evidence="7 8">Pla110</strain>
    </source>
</reference>
<evidence type="ECO:0000256" key="5">
    <source>
        <dbReference type="ARBA" id="ARBA00023136"/>
    </source>
</evidence>
<name>A0A518CI90_9PLAN</name>
<feature type="transmembrane region" description="Helical" evidence="6">
    <location>
        <begin position="58"/>
        <end position="82"/>
    </location>
</feature>
<keyword evidence="4 6" id="KW-1133">Transmembrane helix</keyword>
<protein>
    <submittedName>
        <fullName evidence="7">Ribose transport system permease protein RbsC</fullName>
    </submittedName>
</protein>
<keyword evidence="3 6" id="KW-0812">Transmembrane</keyword>
<evidence type="ECO:0000256" key="6">
    <source>
        <dbReference type="SAM" id="Phobius"/>
    </source>
</evidence>
<sequence length="313" mass="34342">MRYWILLIILLLELILFAPLNGVTFSSWSEFSFSFGWFCSAIFEQSVPLLILSVGMTFILMTGGIDLSIGSMVALIACVMSLTESPEAFWYTGFLIGLVLALGLGLFNGFLISRMDVPPIITTLGTLIFYRGLCTITVKQSENAIFGEIPHYEIFRNMQTLLALVVMICLGGAYAYYRSRWRRDLLMIGGNPIAARYAGIPVGWRLVQVYTLMGFFAFIAALCLTSWNGSVSASSFQGLELKVIVAVVLGGTRVEGGRGSIICSLIGVLMIAVLEEGLRGAGTTFENIDHLRYVLLGLLLIGGVWLNKRNEPT</sequence>
<dbReference type="CDD" id="cd06579">
    <property type="entry name" value="TM_PBP1_transp_AraH_like"/>
    <property type="match status" value="1"/>
</dbReference>
<keyword evidence="5 6" id="KW-0472">Membrane</keyword>
<dbReference type="GO" id="GO:0022857">
    <property type="term" value="F:transmembrane transporter activity"/>
    <property type="evidence" value="ECO:0007669"/>
    <property type="project" value="InterPro"/>
</dbReference>
<evidence type="ECO:0000313" key="7">
    <source>
        <dbReference type="EMBL" id="QDU78935.1"/>
    </source>
</evidence>
<dbReference type="AlphaFoldDB" id="A0A518CI90"/>
<evidence type="ECO:0000256" key="3">
    <source>
        <dbReference type="ARBA" id="ARBA00022692"/>
    </source>
</evidence>
<evidence type="ECO:0000313" key="8">
    <source>
        <dbReference type="Proteomes" id="UP000317178"/>
    </source>
</evidence>
<feature type="transmembrane region" description="Helical" evidence="6">
    <location>
        <begin position="88"/>
        <end position="107"/>
    </location>
</feature>
<feature type="transmembrane region" description="Helical" evidence="6">
    <location>
        <begin position="290"/>
        <end position="307"/>
    </location>
</feature>
<feature type="transmembrane region" description="Helical" evidence="6">
    <location>
        <begin position="206"/>
        <end position="227"/>
    </location>
</feature>
<accession>A0A518CI90</accession>
<keyword evidence="2" id="KW-1003">Cell membrane</keyword>
<dbReference type="PANTHER" id="PTHR32196">
    <property type="entry name" value="ABC TRANSPORTER PERMEASE PROTEIN YPHD-RELATED-RELATED"/>
    <property type="match status" value="1"/>
</dbReference>
<dbReference type="InterPro" id="IPR001851">
    <property type="entry name" value="ABC_transp_permease"/>
</dbReference>
<gene>
    <name evidence="7" type="primary">rbsC_2</name>
    <name evidence="7" type="ORF">Pla110_06390</name>
</gene>
<dbReference type="EMBL" id="CP036281">
    <property type="protein sequence ID" value="QDU78935.1"/>
    <property type="molecule type" value="Genomic_DNA"/>
</dbReference>
<dbReference type="GO" id="GO:0005886">
    <property type="term" value="C:plasma membrane"/>
    <property type="evidence" value="ECO:0007669"/>
    <property type="project" value="UniProtKB-SubCell"/>
</dbReference>
<evidence type="ECO:0000256" key="1">
    <source>
        <dbReference type="ARBA" id="ARBA00004651"/>
    </source>
</evidence>